<keyword evidence="3" id="KW-0378">Hydrolase</keyword>
<dbReference type="SUPFAM" id="SSF56784">
    <property type="entry name" value="HAD-like"/>
    <property type="match status" value="1"/>
</dbReference>
<evidence type="ECO:0000256" key="1">
    <source>
        <dbReference type="ARBA" id="ARBA00001946"/>
    </source>
</evidence>
<keyword evidence="6" id="KW-1185">Reference proteome</keyword>
<proteinExistence type="predicted"/>
<dbReference type="GO" id="GO:0016791">
    <property type="term" value="F:phosphatase activity"/>
    <property type="evidence" value="ECO:0007669"/>
    <property type="project" value="UniProtKB-ARBA"/>
</dbReference>
<dbReference type="PANTHER" id="PTHR46470:SF2">
    <property type="entry name" value="GLYCERALDEHYDE 3-PHOSPHATE PHOSPHATASE"/>
    <property type="match status" value="1"/>
</dbReference>
<evidence type="ECO:0000256" key="3">
    <source>
        <dbReference type="ARBA" id="ARBA00022801"/>
    </source>
</evidence>
<gene>
    <name evidence="5" type="ORF">JI435_118350</name>
</gene>
<keyword evidence="2" id="KW-0479">Metal-binding</keyword>
<dbReference type="Proteomes" id="UP000663193">
    <property type="component" value="Chromosome 20"/>
</dbReference>
<dbReference type="InterPro" id="IPR051400">
    <property type="entry name" value="HAD-like_hydrolase"/>
</dbReference>
<dbReference type="InterPro" id="IPR036412">
    <property type="entry name" value="HAD-like_sf"/>
</dbReference>
<dbReference type="PRINTS" id="PR00413">
    <property type="entry name" value="HADHALOGNASE"/>
</dbReference>
<dbReference type="InterPro" id="IPR023198">
    <property type="entry name" value="PGP-like_dom2"/>
</dbReference>
<dbReference type="VEuPathDB" id="FungiDB:JI435_118350"/>
<evidence type="ECO:0000256" key="2">
    <source>
        <dbReference type="ARBA" id="ARBA00022723"/>
    </source>
</evidence>
<reference evidence="6" key="1">
    <citation type="journal article" date="2021" name="BMC Genomics">
        <title>Chromosome-level genome assembly and manually-curated proteome of model necrotroph Parastagonospora nodorum Sn15 reveals a genome-wide trove of candidate effector homologs, and redundancy of virulence-related functions within an accessory chromosome.</title>
        <authorList>
            <person name="Bertazzoni S."/>
            <person name="Jones D.A.B."/>
            <person name="Phan H.T."/>
            <person name="Tan K.-C."/>
            <person name="Hane J.K."/>
        </authorList>
    </citation>
    <scope>NUCLEOTIDE SEQUENCE [LARGE SCALE GENOMIC DNA]</scope>
    <source>
        <strain evidence="6">SN15 / ATCC MYA-4574 / FGSC 10173)</strain>
    </source>
</reference>
<evidence type="ECO:0000313" key="5">
    <source>
        <dbReference type="EMBL" id="QRD06461.1"/>
    </source>
</evidence>
<sequence length="263" mass="29695">MPHKLLTTHLNPQHIRHFKTMEDESILTQISRAKWFFFDLDDTLHSFRRASSLATTSTLSLILIHHTHLNLSDLQTSYTRILASRTKSAFADGKTSHEYRAERFRMLLAEHGVQDDAQLMEALLECYEKTLMQNLEAKEGAMALLHAIKARGKKIAVVTEGPQDAQERTVEALGLGRFVDYLATTNALGVAKVDGMFGRVLEKVGVRGEDVVVVGDSWDRDIVPARKIGLTCVWFNSQSEKENNVREEGVIHIRSLKDLEDII</sequence>
<dbReference type="InterPro" id="IPR006439">
    <property type="entry name" value="HAD-SF_hydro_IA"/>
</dbReference>
<dbReference type="GO" id="GO:0044281">
    <property type="term" value="P:small molecule metabolic process"/>
    <property type="evidence" value="ECO:0007669"/>
    <property type="project" value="UniProtKB-ARBA"/>
</dbReference>
<dbReference type="CDD" id="cd01427">
    <property type="entry name" value="HAD_like"/>
    <property type="match status" value="1"/>
</dbReference>
<evidence type="ECO:0000256" key="4">
    <source>
        <dbReference type="ARBA" id="ARBA00022842"/>
    </source>
</evidence>
<comment type="cofactor">
    <cofactor evidence="1">
        <name>Mg(2+)</name>
        <dbReference type="ChEBI" id="CHEBI:18420"/>
    </cofactor>
</comment>
<protein>
    <submittedName>
        <fullName evidence="5">Uncharacterized protein</fullName>
    </submittedName>
</protein>
<dbReference type="Gene3D" id="1.10.150.240">
    <property type="entry name" value="Putative phosphatase, domain 2"/>
    <property type="match status" value="1"/>
</dbReference>
<organism evidence="5 6">
    <name type="scientific">Phaeosphaeria nodorum (strain SN15 / ATCC MYA-4574 / FGSC 10173)</name>
    <name type="common">Glume blotch fungus</name>
    <name type="synonym">Parastagonospora nodorum</name>
    <dbReference type="NCBI Taxonomy" id="321614"/>
    <lineage>
        <taxon>Eukaryota</taxon>
        <taxon>Fungi</taxon>
        <taxon>Dikarya</taxon>
        <taxon>Ascomycota</taxon>
        <taxon>Pezizomycotina</taxon>
        <taxon>Dothideomycetes</taxon>
        <taxon>Pleosporomycetidae</taxon>
        <taxon>Pleosporales</taxon>
        <taxon>Pleosporineae</taxon>
        <taxon>Phaeosphaeriaceae</taxon>
        <taxon>Parastagonospora</taxon>
    </lineage>
</organism>
<dbReference type="Pfam" id="PF00702">
    <property type="entry name" value="Hydrolase"/>
    <property type="match status" value="1"/>
</dbReference>
<name>A0A7U2IAW0_PHANO</name>
<dbReference type="OrthoDB" id="1694274at2759"/>
<evidence type="ECO:0000313" key="6">
    <source>
        <dbReference type="Proteomes" id="UP000663193"/>
    </source>
</evidence>
<accession>A0A7U2IAW0</accession>
<dbReference type="SFLD" id="SFLDS00003">
    <property type="entry name" value="Haloacid_Dehalogenase"/>
    <property type="match status" value="1"/>
</dbReference>
<dbReference type="GO" id="GO:0046872">
    <property type="term" value="F:metal ion binding"/>
    <property type="evidence" value="ECO:0007669"/>
    <property type="project" value="UniProtKB-KW"/>
</dbReference>
<dbReference type="InterPro" id="IPR023214">
    <property type="entry name" value="HAD_sf"/>
</dbReference>
<keyword evidence="4" id="KW-0460">Magnesium</keyword>
<dbReference type="AlphaFoldDB" id="A0A7U2IAW0"/>
<dbReference type="EMBL" id="CP069042">
    <property type="protein sequence ID" value="QRD06461.1"/>
    <property type="molecule type" value="Genomic_DNA"/>
</dbReference>
<dbReference type="Gene3D" id="3.40.50.1000">
    <property type="entry name" value="HAD superfamily/HAD-like"/>
    <property type="match status" value="1"/>
</dbReference>
<dbReference type="PANTHER" id="PTHR46470">
    <property type="entry name" value="N-ACYLNEURAMINATE-9-PHOSPHATASE"/>
    <property type="match status" value="1"/>
</dbReference>
<dbReference type="SFLD" id="SFLDG01129">
    <property type="entry name" value="C1.5:_HAD__Beta-PGM__Phosphata"/>
    <property type="match status" value="1"/>
</dbReference>